<keyword evidence="2" id="KW-0813">Transport</keyword>
<dbReference type="GO" id="GO:0016020">
    <property type="term" value="C:membrane"/>
    <property type="evidence" value="ECO:0007669"/>
    <property type="project" value="InterPro"/>
</dbReference>
<dbReference type="GO" id="GO:0140359">
    <property type="term" value="F:ABC-type transporter activity"/>
    <property type="evidence" value="ECO:0007669"/>
    <property type="project" value="InterPro"/>
</dbReference>
<dbReference type="InterPro" id="IPR011527">
    <property type="entry name" value="ABC1_TM_dom"/>
</dbReference>
<keyword evidence="3 8" id="KW-0812">Transmembrane</keyword>
<reference evidence="10" key="1">
    <citation type="submission" date="2021-02" db="EMBL/GenBank/DDBJ databases">
        <authorList>
            <person name="Nowell W R."/>
        </authorList>
    </citation>
    <scope>NUCLEOTIDE SEQUENCE</scope>
</reference>
<dbReference type="Pfam" id="PF00664">
    <property type="entry name" value="ABC_membrane"/>
    <property type="match status" value="1"/>
</dbReference>
<dbReference type="GO" id="GO:0005524">
    <property type="term" value="F:ATP binding"/>
    <property type="evidence" value="ECO:0007669"/>
    <property type="project" value="InterPro"/>
</dbReference>
<dbReference type="Proteomes" id="UP000663851">
    <property type="component" value="Unassembled WGS sequence"/>
</dbReference>
<dbReference type="PANTHER" id="PTHR45136">
    <property type="entry name" value="ABC TRANSPORTER DOMAIN-CONTAINING PROTEIN"/>
    <property type="match status" value="1"/>
</dbReference>
<dbReference type="Gene3D" id="1.20.1560.10">
    <property type="entry name" value="ABC transporter type 1, transmembrane domain"/>
    <property type="match status" value="1"/>
</dbReference>
<keyword evidence="6 8" id="KW-0472">Membrane</keyword>
<comment type="caution">
    <text evidence="10">The sequence shown here is derived from an EMBL/GenBank/DDBJ whole genome shotgun (WGS) entry which is preliminary data.</text>
</comment>
<keyword evidence="5 8" id="KW-1133">Transmembrane helix</keyword>
<gene>
    <name evidence="10" type="ORF">HFQ381_LOCUS32753</name>
</gene>
<feature type="domain" description="ABC transmembrane type-1" evidence="9">
    <location>
        <begin position="108"/>
        <end position="211"/>
    </location>
</feature>
<evidence type="ECO:0000256" key="4">
    <source>
        <dbReference type="ARBA" id="ARBA00022737"/>
    </source>
</evidence>
<dbReference type="PANTHER" id="PTHR45136:SF2">
    <property type="entry name" value="ABC TRANSPORTER DOMAIN-CONTAINING PROTEIN"/>
    <property type="match status" value="1"/>
</dbReference>
<keyword evidence="7" id="KW-0325">Glycoprotein</keyword>
<protein>
    <recommendedName>
        <fullName evidence="9">ABC transmembrane type-1 domain-containing protein</fullName>
    </recommendedName>
</protein>
<feature type="transmembrane region" description="Helical" evidence="8">
    <location>
        <begin position="106"/>
        <end position="128"/>
    </location>
</feature>
<dbReference type="SUPFAM" id="SSF90123">
    <property type="entry name" value="ABC transporter transmembrane region"/>
    <property type="match status" value="1"/>
</dbReference>
<evidence type="ECO:0000256" key="7">
    <source>
        <dbReference type="ARBA" id="ARBA00023180"/>
    </source>
</evidence>
<evidence type="ECO:0000259" key="9">
    <source>
        <dbReference type="PROSITE" id="PS50929"/>
    </source>
</evidence>
<keyword evidence="4" id="KW-0677">Repeat</keyword>
<organism evidence="10 11">
    <name type="scientific">Rotaria socialis</name>
    <dbReference type="NCBI Taxonomy" id="392032"/>
    <lineage>
        <taxon>Eukaryota</taxon>
        <taxon>Metazoa</taxon>
        <taxon>Spiralia</taxon>
        <taxon>Gnathifera</taxon>
        <taxon>Rotifera</taxon>
        <taxon>Eurotatoria</taxon>
        <taxon>Bdelloidea</taxon>
        <taxon>Philodinida</taxon>
        <taxon>Philodinidae</taxon>
        <taxon>Rotaria</taxon>
    </lineage>
</organism>
<dbReference type="InterPro" id="IPR036640">
    <property type="entry name" value="ABC1_TM_sf"/>
</dbReference>
<dbReference type="EMBL" id="CAJOBO010008609">
    <property type="protein sequence ID" value="CAF4585604.1"/>
    <property type="molecule type" value="Genomic_DNA"/>
</dbReference>
<evidence type="ECO:0000256" key="6">
    <source>
        <dbReference type="ARBA" id="ARBA00023136"/>
    </source>
</evidence>
<evidence type="ECO:0000256" key="8">
    <source>
        <dbReference type="SAM" id="Phobius"/>
    </source>
</evidence>
<proteinExistence type="inferred from homology"/>
<dbReference type="PROSITE" id="PS50929">
    <property type="entry name" value="ABC_TM1F"/>
    <property type="match status" value="1"/>
</dbReference>
<dbReference type="InterPro" id="IPR027417">
    <property type="entry name" value="P-loop_NTPase"/>
</dbReference>
<evidence type="ECO:0000313" key="11">
    <source>
        <dbReference type="Proteomes" id="UP000663851"/>
    </source>
</evidence>
<evidence type="ECO:0000256" key="2">
    <source>
        <dbReference type="ARBA" id="ARBA00022448"/>
    </source>
</evidence>
<evidence type="ECO:0000256" key="5">
    <source>
        <dbReference type="ARBA" id="ARBA00022989"/>
    </source>
</evidence>
<evidence type="ECO:0000256" key="1">
    <source>
        <dbReference type="ARBA" id="ARBA00007577"/>
    </source>
</evidence>
<evidence type="ECO:0000313" key="10">
    <source>
        <dbReference type="EMBL" id="CAF4585604.1"/>
    </source>
</evidence>
<accession>A0A821BA69</accession>
<feature type="non-terminal residue" evidence="10">
    <location>
        <position position="1"/>
    </location>
</feature>
<feature type="transmembrane region" description="Helical" evidence="8">
    <location>
        <begin position="148"/>
        <end position="174"/>
    </location>
</feature>
<name>A0A821BA69_9BILA</name>
<sequence>MILGNHETLMKAKGVYYGLVEAQNIHLKTKDKNVEENENDADDKAATALAYDKARSLSYHRQDTIDKKTVKNETNDKTDEAKAVVEYKGPAPFFAMLAMNRPELDVILFACIACVCNGGIQPAFGVILSKVIAVFQTCDPQLQEKRVLTYILIFVGLGVLMLFTMFLQSFLFAISGESLTQRLRAKIFRTLLQQDIAYFDQAENNTGALCT</sequence>
<dbReference type="AlphaFoldDB" id="A0A821BA69"/>
<dbReference type="Gene3D" id="3.40.50.300">
    <property type="entry name" value="P-loop containing nucleotide triphosphate hydrolases"/>
    <property type="match status" value="1"/>
</dbReference>
<comment type="similarity">
    <text evidence="1">Belongs to the ABC transporter superfamily. ABCB family. Multidrug resistance exporter (TC 3.A.1.201) subfamily.</text>
</comment>
<evidence type="ECO:0000256" key="3">
    <source>
        <dbReference type="ARBA" id="ARBA00022692"/>
    </source>
</evidence>